<dbReference type="SMART" id="SM00575">
    <property type="entry name" value="ZnF_PMZ"/>
    <property type="match status" value="1"/>
</dbReference>
<comment type="similarity">
    <text evidence="6">Belongs to the PPR family. PCMP-E subfamily.</text>
</comment>
<dbReference type="PROSITE" id="PS50966">
    <property type="entry name" value="ZF_SWIM"/>
    <property type="match status" value="1"/>
</dbReference>
<dbReference type="NCBIfam" id="TIGR00756">
    <property type="entry name" value="PPR"/>
    <property type="match status" value="1"/>
</dbReference>
<comment type="caution">
    <text evidence="11">The sequence shown here is derived from an EMBL/GenBank/DDBJ whole genome shotgun (WGS) entry which is preliminary data.</text>
</comment>
<comment type="similarity">
    <text evidence="1">Belongs to the FHY3/FAR1 family.</text>
</comment>
<evidence type="ECO:0000256" key="8">
    <source>
        <dbReference type="PROSITE-ProRule" id="PRU00708"/>
    </source>
</evidence>
<reference evidence="11 12" key="1">
    <citation type="journal article" date="2019" name="Nat. Plants">
        <title>Stout camphor tree genome fills gaps in understanding of flowering plant genome evolution.</title>
        <authorList>
            <person name="Chaw S.M."/>
            <person name="Liu Y.C."/>
            <person name="Wu Y.W."/>
            <person name="Wang H.Y."/>
            <person name="Lin C.I."/>
            <person name="Wu C.S."/>
            <person name="Ke H.M."/>
            <person name="Chang L.Y."/>
            <person name="Hsu C.Y."/>
            <person name="Yang H.T."/>
            <person name="Sudianto E."/>
            <person name="Hsu M.H."/>
            <person name="Wu K.P."/>
            <person name="Wang L.N."/>
            <person name="Leebens-Mack J.H."/>
            <person name="Tsai I.J."/>
        </authorList>
    </citation>
    <scope>NUCLEOTIDE SEQUENCE [LARGE SCALE GENOMIC DNA]</scope>
    <source>
        <strain evidence="12">cv. Chaw 1501</strain>
        <tissue evidence="11">Young leaves</tissue>
    </source>
</reference>
<dbReference type="EMBL" id="QPKB01000002">
    <property type="protein sequence ID" value="RWR75398.1"/>
    <property type="molecule type" value="Genomic_DNA"/>
</dbReference>
<dbReference type="Proteomes" id="UP000283530">
    <property type="component" value="Unassembled WGS sequence"/>
</dbReference>
<dbReference type="GO" id="GO:0008270">
    <property type="term" value="F:zinc ion binding"/>
    <property type="evidence" value="ECO:0007669"/>
    <property type="project" value="UniProtKB-KW"/>
</dbReference>
<evidence type="ECO:0000313" key="12">
    <source>
        <dbReference type="Proteomes" id="UP000283530"/>
    </source>
</evidence>
<dbReference type="GO" id="GO:0005739">
    <property type="term" value="C:mitochondrion"/>
    <property type="evidence" value="ECO:0007669"/>
    <property type="project" value="UniProtKB-ARBA"/>
</dbReference>
<evidence type="ECO:0000256" key="9">
    <source>
        <dbReference type="SAM" id="MobiDB-lite"/>
    </source>
</evidence>
<evidence type="ECO:0000259" key="10">
    <source>
        <dbReference type="PROSITE" id="PS50966"/>
    </source>
</evidence>
<accession>A0A3S3MKJ4</accession>
<evidence type="ECO:0000256" key="7">
    <source>
        <dbReference type="PROSITE-ProRule" id="PRU00325"/>
    </source>
</evidence>
<feature type="region of interest" description="Disordered" evidence="9">
    <location>
        <begin position="617"/>
        <end position="661"/>
    </location>
</feature>
<dbReference type="InterPro" id="IPR018289">
    <property type="entry name" value="MULE_transposase_dom"/>
</dbReference>
<organism evidence="11 12">
    <name type="scientific">Cinnamomum micranthum f. kanehirae</name>
    <dbReference type="NCBI Taxonomy" id="337451"/>
    <lineage>
        <taxon>Eukaryota</taxon>
        <taxon>Viridiplantae</taxon>
        <taxon>Streptophyta</taxon>
        <taxon>Embryophyta</taxon>
        <taxon>Tracheophyta</taxon>
        <taxon>Spermatophyta</taxon>
        <taxon>Magnoliopsida</taxon>
        <taxon>Magnoliidae</taxon>
        <taxon>Laurales</taxon>
        <taxon>Lauraceae</taxon>
        <taxon>Cinnamomum</taxon>
    </lineage>
</organism>
<evidence type="ECO:0000256" key="5">
    <source>
        <dbReference type="ARBA" id="ARBA00022833"/>
    </source>
</evidence>
<dbReference type="SUPFAM" id="SSF56112">
    <property type="entry name" value="Protein kinase-like (PK-like)"/>
    <property type="match status" value="1"/>
</dbReference>
<keyword evidence="3" id="KW-0677">Repeat</keyword>
<dbReference type="InterPro" id="IPR011009">
    <property type="entry name" value="Kinase-like_dom_sf"/>
</dbReference>
<dbReference type="PROSITE" id="PS51375">
    <property type="entry name" value="PPR"/>
    <property type="match status" value="2"/>
</dbReference>
<dbReference type="InterPro" id="IPR007527">
    <property type="entry name" value="Znf_SWIM"/>
</dbReference>
<dbReference type="InterPro" id="IPR002885">
    <property type="entry name" value="PPR_rpt"/>
</dbReference>
<dbReference type="GO" id="GO:0006355">
    <property type="term" value="P:regulation of DNA-templated transcription"/>
    <property type="evidence" value="ECO:0007669"/>
    <property type="project" value="InterPro"/>
</dbReference>
<dbReference type="Gene3D" id="3.30.200.20">
    <property type="entry name" value="Phosphorylase Kinase, domain 1"/>
    <property type="match status" value="1"/>
</dbReference>
<evidence type="ECO:0000256" key="2">
    <source>
        <dbReference type="ARBA" id="ARBA00022723"/>
    </source>
</evidence>
<dbReference type="Pfam" id="PF13041">
    <property type="entry name" value="PPR_2"/>
    <property type="match status" value="2"/>
</dbReference>
<proteinExistence type="inferred from homology"/>
<name>A0A3S3MKJ4_9MAGN</name>
<dbReference type="FunFam" id="1.25.40.10:FF:000205">
    <property type="entry name" value="Pentatricopeptide repeat-containing protein, mitochondrial"/>
    <property type="match status" value="1"/>
</dbReference>
<feature type="repeat" description="PPR" evidence="8">
    <location>
        <begin position="1003"/>
        <end position="1037"/>
    </location>
</feature>
<keyword evidence="4 7" id="KW-0863">Zinc-finger</keyword>
<dbReference type="InterPro" id="IPR011990">
    <property type="entry name" value="TPR-like_helical_dom_sf"/>
</dbReference>
<dbReference type="InterPro" id="IPR006564">
    <property type="entry name" value="Znf_PMZ"/>
</dbReference>
<keyword evidence="2" id="KW-0479">Metal-binding</keyword>
<feature type="domain" description="SWIM-type" evidence="10">
    <location>
        <begin position="501"/>
        <end position="538"/>
    </location>
</feature>
<dbReference type="PANTHER" id="PTHR31669:SF251">
    <property type="entry name" value="PROTEIN FAR1-RELATED SEQUENCE"/>
    <property type="match status" value="1"/>
</dbReference>
<dbReference type="PANTHER" id="PTHR31669">
    <property type="entry name" value="PROTEIN FAR1-RELATED SEQUENCE 10-RELATED"/>
    <property type="match status" value="1"/>
</dbReference>
<evidence type="ECO:0000256" key="1">
    <source>
        <dbReference type="ARBA" id="ARBA00005889"/>
    </source>
</evidence>
<dbReference type="OrthoDB" id="2402896at2759"/>
<dbReference type="InterPro" id="IPR031052">
    <property type="entry name" value="FHY3/FAR1"/>
</dbReference>
<dbReference type="Pfam" id="PF01535">
    <property type="entry name" value="PPR"/>
    <property type="match status" value="1"/>
</dbReference>
<dbReference type="Pfam" id="PF10551">
    <property type="entry name" value="MULE"/>
    <property type="match status" value="1"/>
</dbReference>
<keyword evidence="5" id="KW-0862">Zinc</keyword>
<evidence type="ECO:0000256" key="3">
    <source>
        <dbReference type="ARBA" id="ARBA00022737"/>
    </source>
</evidence>
<evidence type="ECO:0000313" key="11">
    <source>
        <dbReference type="EMBL" id="RWR75398.1"/>
    </source>
</evidence>
<gene>
    <name evidence="11" type="ORF">CKAN_00377600</name>
</gene>
<feature type="repeat" description="PPR" evidence="8">
    <location>
        <begin position="902"/>
        <end position="936"/>
    </location>
</feature>
<protein>
    <submittedName>
        <fullName evidence="11">Protein FAR-RED IMPAIRED RESPONSE 1-like protein</fullName>
    </submittedName>
</protein>
<sequence length="1060" mass="120396">MPVVGARRTIGAQPPLVVSVPFMGRSDGSRRSVSVMVVAIVPLVSPLSLSNLSLSSVGEEEAADRRGIPLSASIVGRSFDRRIQSRLFALMDDNDPSHDPHLDLQLWLPIRSQFLMPSQLPAPSEALNSSQPITCEVAGGQAGGGDKVGFTETDFRNHIRDKNEETKDNDGDMFYEHFRQWKERDLRNFFAIEKDDEDHIKHVFWADYYFQKSYEEFGDVVLFDTTYNTNIDGFIFGAFTGINHHDQSIIFGCCLISNETFDIFIWVFNKWLEAMPGDPPKPILTDQDLAMTKAIGFVLPTTSHRYCLWHILENLQKNLGGVAIHKNNLIPTIKKIAFNSLTTEEFELGWKKMLIKEDVANNDWLNGMYDIRHMWVPIYMRHLLFGGMSTTGMSESINAFLKQYVIQKNGLCGFMFRFNQGNATQKYRQLKAIHDTSNGRPKLMTDLPMERQMSQIYTKKLFYKFQDQFMYITSGIAEIVNDDMEQRIYNVSSFKDNNEIERVVIFKKDEKYAKCSCQLFEFKGIPCGHIIYVLKQEKIYTLPKQYILKRWTRYARVDDDSDKSMCSEFDGSLLARHGDLSYDASNIIDEASLSKEAYHHAKSVLQDLKERIREINEKTVMAEDDPKRKKKSASPTERYLPPKQTITKGRPKRLKSSKEKARKKDRLCLGCGKRGVAHDRRNCPGLDKSSVENNNQPFIENEALERSSEDKTLTQLVDNSTRIMSKPSTSYSLVRGGSVYIEDGLDVVHITFTELEEATQNFSTKIGKGSFGNVYYGKLKDGKEVTVKILADASYHGTKQFENEKLLPPPPPALSFPFSSTYHMLCKETLKVPFKCVLQTGHFSYTIFSTIVSSTTARAHGHAIKAGSFTDTYTVNNILTKYSKCGRLVSARKLFDEIPHRDTVSWNAMLAGYVNHGHHERAWVLLKCMKTGGFRFDEYTFGSSLKSAACANCVGFGRQIHSFVIKTGFEGNVFAGSALLDMYAKCKRIDDAYLIFELMPRRNLVSWNAMITGYAQVGDCSGAFCHLNRMEDEGVWPDEATFASLLTLLGEPNILRLRVN</sequence>
<dbReference type="Pfam" id="PF04434">
    <property type="entry name" value="SWIM"/>
    <property type="match status" value="1"/>
</dbReference>
<dbReference type="AlphaFoldDB" id="A0A3S3MKJ4"/>
<evidence type="ECO:0000256" key="4">
    <source>
        <dbReference type="ARBA" id="ARBA00022771"/>
    </source>
</evidence>
<dbReference type="Gene3D" id="1.25.40.10">
    <property type="entry name" value="Tetratricopeptide repeat domain"/>
    <property type="match status" value="2"/>
</dbReference>
<keyword evidence="12" id="KW-1185">Reference proteome</keyword>
<feature type="compositionally biased region" description="Basic and acidic residues" evidence="9">
    <location>
        <begin position="617"/>
        <end position="627"/>
    </location>
</feature>
<feature type="compositionally biased region" description="Basic residues" evidence="9">
    <location>
        <begin position="649"/>
        <end position="661"/>
    </location>
</feature>
<evidence type="ECO:0000256" key="6">
    <source>
        <dbReference type="ARBA" id="ARBA00061659"/>
    </source>
</evidence>